<dbReference type="EMBL" id="QUQO01000001">
    <property type="protein sequence ID" value="RFB05599.1"/>
    <property type="molecule type" value="Genomic_DNA"/>
</dbReference>
<dbReference type="GO" id="GO:0030295">
    <property type="term" value="F:protein kinase activator activity"/>
    <property type="evidence" value="ECO:0007669"/>
    <property type="project" value="TreeGrafter"/>
</dbReference>
<accession>A0A371RJI3</accession>
<dbReference type="InterPro" id="IPR002178">
    <property type="entry name" value="PTS_EIIA_type-2_dom"/>
</dbReference>
<reference evidence="2 3" key="1">
    <citation type="submission" date="2018-08" db="EMBL/GenBank/DDBJ databases">
        <title>Parvularcula sp. SM1705, isolated from surface water of the South Sea China.</title>
        <authorList>
            <person name="Sun L."/>
        </authorList>
    </citation>
    <scope>NUCLEOTIDE SEQUENCE [LARGE SCALE GENOMIC DNA]</scope>
    <source>
        <strain evidence="2 3">SM1705</strain>
    </source>
</reference>
<dbReference type="InParanoid" id="A0A371RJI3"/>
<keyword evidence="3" id="KW-1185">Reference proteome</keyword>
<dbReference type="FunCoup" id="A0A371RJI3">
    <property type="interactions" value="164"/>
</dbReference>
<dbReference type="CDD" id="cd00211">
    <property type="entry name" value="PTS_IIA_fru"/>
    <property type="match status" value="1"/>
</dbReference>
<dbReference type="PANTHER" id="PTHR47738">
    <property type="entry name" value="PTS SYSTEM FRUCTOSE-LIKE EIIA COMPONENT-RELATED"/>
    <property type="match status" value="1"/>
</dbReference>
<dbReference type="PROSITE" id="PS51094">
    <property type="entry name" value="PTS_EIIA_TYPE_2"/>
    <property type="match status" value="1"/>
</dbReference>
<evidence type="ECO:0000313" key="2">
    <source>
        <dbReference type="EMBL" id="RFB05599.1"/>
    </source>
</evidence>
<dbReference type="Proteomes" id="UP000264589">
    <property type="component" value="Unassembled WGS sequence"/>
</dbReference>
<dbReference type="SUPFAM" id="SSF55804">
    <property type="entry name" value="Phoshotransferase/anion transport protein"/>
    <property type="match status" value="1"/>
</dbReference>
<dbReference type="AlphaFoldDB" id="A0A371RJI3"/>
<comment type="caution">
    <text evidence="2">The sequence shown here is derived from an EMBL/GenBank/DDBJ whole genome shotgun (WGS) entry which is preliminary data.</text>
</comment>
<feature type="domain" description="PTS EIIA type-2" evidence="1">
    <location>
        <begin position="7"/>
        <end position="149"/>
    </location>
</feature>
<dbReference type="PROSITE" id="PS00372">
    <property type="entry name" value="PTS_EIIA_TYPE_2_HIS"/>
    <property type="match status" value="1"/>
</dbReference>
<dbReference type="InterPro" id="IPR051541">
    <property type="entry name" value="PTS_SugarTrans_NitroReg"/>
</dbReference>
<dbReference type="InterPro" id="IPR016152">
    <property type="entry name" value="PTrfase/Anion_transptr"/>
</dbReference>
<dbReference type="PANTHER" id="PTHR47738:SF1">
    <property type="entry name" value="NITROGEN REGULATORY PROTEIN"/>
    <property type="match status" value="1"/>
</dbReference>
<protein>
    <submittedName>
        <fullName evidence="2">Transcriptional regulator</fullName>
    </submittedName>
</protein>
<dbReference type="OrthoDB" id="95460at2"/>
<organism evidence="2 3">
    <name type="scientific">Parvularcula marina</name>
    <dbReference type="NCBI Taxonomy" id="2292771"/>
    <lineage>
        <taxon>Bacteria</taxon>
        <taxon>Pseudomonadati</taxon>
        <taxon>Pseudomonadota</taxon>
        <taxon>Alphaproteobacteria</taxon>
        <taxon>Parvularculales</taxon>
        <taxon>Parvularculaceae</taxon>
        <taxon>Parvularcula</taxon>
    </lineage>
</organism>
<dbReference type="Gene3D" id="3.40.930.10">
    <property type="entry name" value="Mannitol-specific EII, Chain A"/>
    <property type="match status" value="1"/>
</dbReference>
<proteinExistence type="predicted"/>
<name>A0A371RJI3_9PROT</name>
<dbReference type="RefSeq" id="WP_116392233.1">
    <property type="nucleotide sequence ID" value="NZ_CAXQPM010000025.1"/>
</dbReference>
<sequence>MVNDISTFLTPADVLIDIEARCKRELLSKISHHAASRFGLNETALTDALMEREQLGTTAIGHGVAIPHAKMKIDRLWGVFARTAKPVDFDALDDQPVDLLFLLLAPAEASADHLKALSRIARAVRPEVTRNALRGAKDREALYALLTGEIDAAAA</sequence>
<dbReference type="Pfam" id="PF00359">
    <property type="entry name" value="PTS_EIIA_2"/>
    <property type="match status" value="1"/>
</dbReference>
<evidence type="ECO:0000259" key="1">
    <source>
        <dbReference type="PROSITE" id="PS51094"/>
    </source>
</evidence>
<gene>
    <name evidence="2" type="ORF">DX908_10180</name>
</gene>
<evidence type="ECO:0000313" key="3">
    <source>
        <dbReference type="Proteomes" id="UP000264589"/>
    </source>
</evidence>